<name>A0ABV1RQY8_9BACT</name>
<evidence type="ECO:0000313" key="2">
    <source>
        <dbReference type="Proteomes" id="UP001476807"/>
    </source>
</evidence>
<protein>
    <submittedName>
        <fullName evidence="1">Uncharacterized protein</fullName>
    </submittedName>
</protein>
<evidence type="ECO:0000313" key="1">
    <source>
        <dbReference type="EMBL" id="MER2996794.1"/>
    </source>
</evidence>
<keyword evidence="2" id="KW-1185">Reference proteome</keyword>
<dbReference type="Proteomes" id="UP001476807">
    <property type="component" value="Unassembled WGS sequence"/>
</dbReference>
<dbReference type="RefSeq" id="WP_350411127.1">
    <property type="nucleotide sequence ID" value="NZ_JBEOKT010000003.1"/>
</dbReference>
<accession>A0ABV1RQY8</accession>
<sequence length="46" mass="5224">MTVNERISESGLMATFDMAKKKDKELAEMILLALKVDRASIDRILK</sequence>
<gene>
    <name evidence="1" type="ORF">ABS362_04510</name>
</gene>
<reference evidence="1 2" key="1">
    <citation type="submission" date="2024-06" db="EMBL/GenBank/DDBJ databases">
        <title>Pontibacter populi HYL7-15.</title>
        <authorList>
            <person name="Kim M.K."/>
        </authorList>
    </citation>
    <scope>NUCLEOTIDE SEQUENCE [LARGE SCALE GENOMIC DNA]</scope>
    <source>
        <strain evidence="1 2">HYL7-15</strain>
    </source>
</reference>
<comment type="caution">
    <text evidence="1">The sequence shown here is derived from an EMBL/GenBank/DDBJ whole genome shotgun (WGS) entry which is preliminary data.</text>
</comment>
<proteinExistence type="predicted"/>
<organism evidence="1 2">
    <name type="scientific">Pontibacter populi</name>
    <dbReference type="NCBI Taxonomy" id="890055"/>
    <lineage>
        <taxon>Bacteria</taxon>
        <taxon>Pseudomonadati</taxon>
        <taxon>Bacteroidota</taxon>
        <taxon>Cytophagia</taxon>
        <taxon>Cytophagales</taxon>
        <taxon>Hymenobacteraceae</taxon>
        <taxon>Pontibacter</taxon>
    </lineage>
</organism>
<dbReference type="EMBL" id="JBEOKT010000003">
    <property type="protein sequence ID" value="MER2996794.1"/>
    <property type="molecule type" value="Genomic_DNA"/>
</dbReference>